<sequence length="191" mass="20769">MHILLLGASDYNSSQILQSALSRNYTVTVLVRHELSTSYHPNLTLVTGSPTSQHDLEAALQTPTPPEAIIVALGHDDILESITRALLNAIKSVQHPYQSNGLASSPQRVMPLPLRLVFSPNDAMRIGPDEHNRVDAIVRASGLPFVLAQSPRLIRERPKSVRASPSDGRGAAWLAAVTRASWLVHNLGKQV</sequence>
<dbReference type="InterPro" id="IPR016040">
    <property type="entry name" value="NAD(P)-bd_dom"/>
</dbReference>
<dbReference type="Proteomes" id="UP001152049">
    <property type="component" value="Unassembled WGS sequence"/>
</dbReference>
<comment type="caution">
    <text evidence="2">The sequence shown here is derived from an EMBL/GenBank/DDBJ whole genome shotgun (WGS) entry which is preliminary data.</text>
</comment>
<protein>
    <recommendedName>
        <fullName evidence="1">NAD(P)-binding domain-containing protein</fullName>
    </recommendedName>
</protein>
<dbReference type="EMBL" id="JAOQAZ010000002">
    <property type="protein sequence ID" value="KAJ4269587.1"/>
    <property type="molecule type" value="Genomic_DNA"/>
</dbReference>
<evidence type="ECO:0000313" key="3">
    <source>
        <dbReference type="Proteomes" id="UP001152049"/>
    </source>
</evidence>
<dbReference type="Gene3D" id="3.40.50.720">
    <property type="entry name" value="NAD(P)-binding Rossmann-like Domain"/>
    <property type="match status" value="1"/>
</dbReference>
<dbReference type="Pfam" id="PF13460">
    <property type="entry name" value="NAD_binding_10"/>
    <property type="match status" value="1"/>
</dbReference>
<dbReference type="AlphaFoldDB" id="A0A9W8VLC9"/>
<accession>A0A9W8VLC9</accession>
<proteinExistence type="predicted"/>
<organism evidence="2 3">
    <name type="scientific">Fusarium torreyae</name>
    <dbReference type="NCBI Taxonomy" id="1237075"/>
    <lineage>
        <taxon>Eukaryota</taxon>
        <taxon>Fungi</taxon>
        <taxon>Dikarya</taxon>
        <taxon>Ascomycota</taxon>
        <taxon>Pezizomycotina</taxon>
        <taxon>Sordariomycetes</taxon>
        <taxon>Hypocreomycetidae</taxon>
        <taxon>Hypocreales</taxon>
        <taxon>Nectriaceae</taxon>
        <taxon>Fusarium</taxon>
    </lineage>
</organism>
<keyword evidence="3" id="KW-1185">Reference proteome</keyword>
<dbReference type="SUPFAM" id="SSF51735">
    <property type="entry name" value="NAD(P)-binding Rossmann-fold domains"/>
    <property type="match status" value="1"/>
</dbReference>
<reference evidence="2" key="1">
    <citation type="submission" date="2022-09" db="EMBL/GenBank/DDBJ databases">
        <title>Fusarium specimens isolated from Avocado Roots.</title>
        <authorList>
            <person name="Stajich J."/>
            <person name="Roper C."/>
            <person name="Heimlech-Rivalta G."/>
        </authorList>
    </citation>
    <scope>NUCLEOTIDE SEQUENCE</scope>
    <source>
        <strain evidence="2">CF00136</strain>
    </source>
</reference>
<dbReference type="OrthoDB" id="419598at2759"/>
<dbReference type="InterPro" id="IPR036291">
    <property type="entry name" value="NAD(P)-bd_dom_sf"/>
</dbReference>
<gene>
    <name evidence="2" type="ORF">NW762_001254</name>
</gene>
<evidence type="ECO:0000259" key="1">
    <source>
        <dbReference type="Pfam" id="PF13460"/>
    </source>
</evidence>
<feature type="domain" description="NAD(P)-binding" evidence="1">
    <location>
        <begin position="14"/>
        <end position="168"/>
    </location>
</feature>
<evidence type="ECO:0000313" key="2">
    <source>
        <dbReference type="EMBL" id="KAJ4269587.1"/>
    </source>
</evidence>
<name>A0A9W8VLC9_9HYPO</name>